<dbReference type="STRING" id="118168.MC7420_6522"/>
<dbReference type="OrthoDB" id="9815002at2"/>
<dbReference type="InterPro" id="IPR023346">
    <property type="entry name" value="Lysozyme-like_dom_sf"/>
</dbReference>
<keyword evidence="5" id="KW-1185">Reference proteome</keyword>
<comment type="similarity">
    <text evidence="1">Belongs to the transglycosylase Slt family.</text>
</comment>
<evidence type="ECO:0000256" key="1">
    <source>
        <dbReference type="ARBA" id="ARBA00007734"/>
    </source>
</evidence>
<dbReference type="GO" id="GO:0016020">
    <property type="term" value="C:membrane"/>
    <property type="evidence" value="ECO:0007669"/>
    <property type="project" value="InterPro"/>
</dbReference>
<dbReference type="eggNOG" id="COG0741">
    <property type="taxonomic scope" value="Bacteria"/>
</dbReference>
<dbReference type="HOGENOM" id="CLU_013746_0_0_3"/>
<dbReference type="Pfam" id="PF13174">
    <property type="entry name" value="TPR_6"/>
    <property type="match status" value="3"/>
</dbReference>
<accession>B4VQP5</accession>
<dbReference type="EMBL" id="DS989848">
    <property type="protein sequence ID" value="EDX75867.1"/>
    <property type="molecule type" value="Genomic_DNA"/>
</dbReference>
<dbReference type="CDD" id="cd13401">
    <property type="entry name" value="Slt70-like"/>
    <property type="match status" value="1"/>
</dbReference>
<dbReference type="Proteomes" id="UP000003835">
    <property type="component" value="Unassembled WGS sequence"/>
</dbReference>
<evidence type="ECO:0000259" key="3">
    <source>
        <dbReference type="Pfam" id="PF01464"/>
    </source>
</evidence>
<feature type="domain" description="Transglycosylase SLT" evidence="3">
    <location>
        <begin position="573"/>
        <end position="681"/>
    </location>
</feature>
<dbReference type="InterPro" id="IPR011990">
    <property type="entry name" value="TPR-like_helical_dom_sf"/>
</dbReference>
<dbReference type="InterPro" id="IPR008939">
    <property type="entry name" value="Lytic_TGlycosylase_superhlx_U"/>
</dbReference>
<dbReference type="Gene3D" id="1.10.530.10">
    <property type="match status" value="1"/>
</dbReference>
<dbReference type="Gene3D" id="1.25.40.10">
    <property type="entry name" value="Tetratricopeptide repeat domain"/>
    <property type="match status" value="4"/>
</dbReference>
<dbReference type="InterPro" id="IPR000189">
    <property type="entry name" value="Transglyc_AS"/>
</dbReference>
<dbReference type="InterPro" id="IPR019734">
    <property type="entry name" value="TPR_rpt"/>
</dbReference>
<dbReference type="PANTHER" id="PTHR37423">
    <property type="entry name" value="SOLUBLE LYTIC MUREIN TRANSGLYCOSYLASE-RELATED"/>
    <property type="match status" value="1"/>
</dbReference>
<dbReference type="eggNOG" id="COG0457">
    <property type="taxonomic scope" value="Bacteria"/>
</dbReference>
<dbReference type="RefSeq" id="WP_006101004.1">
    <property type="nucleotide sequence ID" value="NZ_DS989848.1"/>
</dbReference>
<evidence type="ECO:0000313" key="5">
    <source>
        <dbReference type="Proteomes" id="UP000003835"/>
    </source>
</evidence>
<dbReference type="SUPFAM" id="SSF48435">
    <property type="entry name" value="Bacterial muramidases"/>
    <property type="match status" value="1"/>
</dbReference>
<dbReference type="GO" id="GO:0000270">
    <property type="term" value="P:peptidoglycan metabolic process"/>
    <property type="evidence" value="ECO:0007669"/>
    <property type="project" value="InterPro"/>
</dbReference>
<name>B4VQP5_9CYAN</name>
<dbReference type="SUPFAM" id="SSF53955">
    <property type="entry name" value="Lysozyme-like"/>
    <property type="match status" value="1"/>
</dbReference>
<dbReference type="PROSITE" id="PS00922">
    <property type="entry name" value="TRANSGLYCOSYLASE"/>
    <property type="match status" value="1"/>
</dbReference>
<dbReference type="AlphaFoldDB" id="B4VQP5"/>
<organism evidence="4 5">
    <name type="scientific">Coleofasciculus chthonoplastes PCC 7420</name>
    <dbReference type="NCBI Taxonomy" id="118168"/>
    <lineage>
        <taxon>Bacteria</taxon>
        <taxon>Bacillati</taxon>
        <taxon>Cyanobacteriota</taxon>
        <taxon>Cyanophyceae</taxon>
        <taxon>Coleofasciculales</taxon>
        <taxon>Coleofasciculaceae</taxon>
        <taxon>Coleofasciculus</taxon>
    </lineage>
</organism>
<keyword evidence="2" id="KW-0732">Signal</keyword>
<dbReference type="InterPro" id="IPR008258">
    <property type="entry name" value="Transglycosylase_SLT_dom_1"/>
</dbReference>
<evidence type="ECO:0000256" key="2">
    <source>
        <dbReference type="ARBA" id="ARBA00022729"/>
    </source>
</evidence>
<sequence>MLKVQKYRVPVAVGAGLLFIALCGSSWFVLRQTGILENLGADSPQSELSLTQKDAQSLVLPLVSLSPQARAEQLMDIASGRQSLDQYRARYLLASDLIGQQQPEAALQWLEGLDAKYPQLASHIALKRAQAYTAMGDTANAEQAWQGILETYPSDPVAAHALYALGESNPEYWQQAIAQFPTHPRTLDIVRQKLQENPKQLNLLLHLAKSAYDTPGSGGIRDRLVNEYASGLQPQDWQTIAFGYWETREYDKAAKAYTKAPPTPENAYRVGRGYHLKGKRQEAKAGYQQLIRTFPDAKETGLGLRRLASLLPSQEAIPYLDQVVAKFPDEAPEALLTKANILEALGSSQSATQARQSVLTQYPNSDAAADYRWQVANQKAQAGNLAEAWQWAQPITTDSPDSAIAPEAAFWVGRWAMQLGRQEEATSAFEHVLAQYPESYYAWRSARFLGWDVGDFTTVRDVNPTLVLPKTRSRLPAGSDTLKELHLLGQNQDSWTLWQAEFENRQEPTVAEQFTDGVMRLGVGDNINGINQVWFLSQRETPEERRQWQALRAEPAYWYTLFPLPFFDSVVNWSGQRQLNPLLVIGLIRQESRFEPEIGSIAGARGLMQVMPGTGQWIADKIQLQEYDLNDPNDNVKLGTWYLDHTHQEYNNHSLFAVASYNAGPGNVAKWIRKYDTTDPDAFIEQIPFAETKGYVEAVFENYWNYLRLYNPEVNQLLRKYSKSQPGISP</sequence>
<protein>
    <submittedName>
        <fullName evidence="4">Transglycosylase SLT domain protein</fullName>
    </submittedName>
</protein>
<dbReference type="GO" id="GO:0008933">
    <property type="term" value="F:peptidoglycan lytic transglycosylase activity"/>
    <property type="evidence" value="ECO:0007669"/>
    <property type="project" value="InterPro"/>
</dbReference>
<dbReference type="GO" id="GO:0004553">
    <property type="term" value="F:hydrolase activity, hydrolyzing O-glycosyl compounds"/>
    <property type="evidence" value="ECO:0007669"/>
    <property type="project" value="InterPro"/>
</dbReference>
<evidence type="ECO:0000313" key="4">
    <source>
        <dbReference type="EMBL" id="EDX75867.1"/>
    </source>
</evidence>
<dbReference type="Pfam" id="PF01464">
    <property type="entry name" value="SLT"/>
    <property type="match status" value="1"/>
</dbReference>
<dbReference type="GO" id="GO:0042597">
    <property type="term" value="C:periplasmic space"/>
    <property type="evidence" value="ECO:0007669"/>
    <property type="project" value="InterPro"/>
</dbReference>
<reference evidence="4 5" key="1">
    <citation type="submission" date="2008-07" db="EMBL/GenBank/DDBJ databases">
        <authorList>
            <person name="Tandeau de Marsac N."/>
            <person name="Ferriera S."/>
            <person name="Johnson J."/>
            <person name="Kravitz S."/>
            <person name="Beeson K."/>
            <person name="Sutton G."/>
            <person name="Rogers Y.-H."/>
            <person name="Friedman R."/>
            <person name="Frazier M."/>
            <person name="Venter J.C."/>
        </authorList>
    </citation>
    <scope>NUCLEOTIDE SEQUENCE [LARGE SCALE GENOMIC DNA]</scope>
    <source>
        <strain evidence="4 5">PCC 7420</strain>
    </source>
</reference>
<dbReference type="PANTHER" id="PTHR37423:SF5">
    <property type="entry name" value="SOLUBLE LYTIC MUREIN TRANSGLYCOSYLASE"/>
    <property type="match status" value="1"/>
</dbReference>
<gene>
    <name evidence="4" type="ORF">MC7420_6522</name>
</gene>
<proteinExistence type="inferred from homology"/>